<dbReference type="Proteomes" id="UP000360750">
    <property type="component" value="Unassembled WGS sequence"/>
</dbReference>
<protein>
    <submittedName>
        <fullName evidence="3">Uncharacterized protein</fullName>
    </submittedName>
</protein>
<evidence type="ECO:0000313" key="4">
    <source>
        <dbReference type="Proteomes" id="UP000360750"/>
    </source>
</evidence>
<feature type="region of interest" description="Disordered" evidence="1">
    <location>
        <begin position="1"/>
        <end position="42"/>
    </location>
</feature>
<proteinExistence type="predicted"/>
<sequence length="257" mass="26972">MTTPPQGPGRPGQGYPGNPYPGGPYPGRPGAPGPYPGYAGAPGPGSPYVVPSGYPGPGHPPHAPVPPPRKKNTVLWWVLGGAALLVVAVVVTGVVLFVVAAGKSDRVWGVDDVAVGECVTVSGEDEPVVRKVSCDSTDFHFAVALKADPGVCAAKNYSRLWFGEGDSSDSFGKWARDGLCLAHVYQQGRCYHLPSSKETNALADVREIDCSSPPATGAGENYEVESKVSGMPECSEEQAEYFTEKPTPTGYCLRLLE</sequence>
<keyword evidence="2" id="KW-1133">Transmembrane helix</keyword>
<accession>A0ABD7V595</accession>
<dbReference type="RefSeq" id="WP_131734692.1">
    <property type="nucleotide sequence ID" value="NZ_CAACYD010000007.1"/>
</dbReference>
<name>A0ABD7V595_9ACTN</name>
<evidence type="ECO:0000313" key="3">
    <source>
        <dbReference type="EMBL" id="VFA89324.1"/>
    </source>
</evidence>
<dbReference type="GeneID" id="60752140"/>
<feature type="compositionally biased region" description="Pro residues" evidence="1">
    <location>
        <begin position="18"/>
        <end position="35"/>
    </location>
</feature>
<keyword evidence="2" id="KW-0812">Transmembrane</keyword>
<feature type="transmembrane region" description="Helical" evidence="2">
    <location>
        <begin position="74"/>
        <end position="99"/>
    </location>
</feature>
<comment type="caution">
    <text evidence="3">The sequence shown here is derived from an EMBL/GenBank/DDBJ whole genome shotgun (WGS) entry which is preliminary data.</text>
</comment>
<gene>
    <name evidence="3" type="ORF">NCTC8139_02886</name>
</gene>
<evidence type="ECO:0000256" key="2">
    <source>
        <dbReference type="SAM" id="Phobius"/>
    </source>
</evidence>
<organism evidence="3 4">
    <name type="scientific">Gordonia paraffinivorans</name>
    <dbReference type="NCBI Taxonomy" id="175628"/>
    <lineage>
        <taxon>Bacteria</taxon>
        <taxon>Bacillati</taxon>
        <taxon>Actinomycetota</taxon>
        <taxon>Actinomycetes</taxon>
        <taxon>Mycobacteriales</taxon>
        <taxon>Gordoniaceae</taxon>
        <taxon>Gordonia</taxon>
    </lineage>
</organism>
<evidence type="ECO:0000256" key="1">
    <source>
        <dbReference type="SAM" id="MobiDB-lite"/>
    </source>
</evidence>
<reference evidence="3 4" key="1">
    <citation type="submission" date="2019-02" db="EMBL/GenBank/DDBJ databases">
        <authorList>
            <consortium name="Pathogen Informatics"/>
        </authorList>
    </citation>
    <scope>NUCLEOTIDE SEQUENCE [LARGE SCALE GENOMIC DNA]</scope>
    <source>
        <strain evidence="3 4">3012STDY6756503</strain>
    </source>
</reference>
<dbReference type="AlphaFoldDB" id="A0ABD7V595"/>
<dbReference type="EMBL" id="CAACYD010000007">
    <property type="protein sequence ID" value="VFA89324.1"/>
    <property type="molecule type" value="Genomic_DNA"/>
</dbReference>
<keyword evidence="2" id="KW-0472">Membrane</keyword>